<keyword evidence="1" id="KW-0732">Signal</keyword>
<protein>
    <submittedName>
        <fullName evidence="2">Uncharacterized protein</fullName>
    </submittedName>
</protein>
<dbReference type="AlphaFoldDB" id="A0A8T1LZN8"/>
<comment type="caution">
    <text evidence="2">The sequence shown here is derived from an EMBL/GenBank/DDBJ whole genome shotgun (WGS) entry which is preliminary data.</text>
</comment>
<accession>A0A8T1LZN8</accession>
<reference evidence="2 3" key="1">
    <citation type="journal article" date="2018" name="Biotechnol. Adv.">
        <title>Improved genomic resources and new bioinformatic workflow for the carcinogenic parasite Clonorchis sinensis: Biotechnological implications.</title>
        <authorList>
            <person name="Wang D."/>
            <person name="Korhonen P.K."/>
            <person name="Gasser R.B."/>
            <person name="Young N.D."/>
        </authorList>
    </citation>
    <scope>NUCLEOTIDE SEQUENCE [LARGE SCALE GENOMIC DNA]</scope>
    <source>
        <strain evidence="2">Cs-k2</strain>
    </source>
</reference>
<evidence type="ECO:0000313" key="2">
    <source>
        <dbReference type="EMBL" id="KAG5442423.1"/>
    </source>
</evidence>
<name>A0A8T1LZN8_CLOSI</name>
<gene>
    <name evidence="2" type="ORF">CSKR_108607</name>
</gene>
<sequence>MTLFPVIFSIVVGKLLLMWEKRTCKYIKPYPTVLCLVNSCFARSIPEYFLCMEECGEDPHEDDISEVRKVEFCRDKCNMEERNRCIEYYQNNVSKKVECWKDALRRCIIPCGDDVGCIEVCEELHTPPSGPPVA</sequence>
<keyword evidence="3" id="KW-1185">Reference proteome</keyword>
<dbReference type="Proteomes" id="UP000286415">
    <property type="component" value="Unassembled WGS sequence"/>
</dbReference>
<dbReference type="EMBL" id="NIRI02000076">
    <property type="protein sequence ID" value="KAG5442423.1"/>
    <property type="molecule type" value="Genomic_DNA"/>
</dbReference>
<evidence type="ECO:0000313" key="3">
    <source>
        <dbReference type="Proteomes" id="UP000286415"/>
    </source>
</evidence>
<evidence type="ECO:0000256" key="1">
    <source>
        <dbReference type="SAM" id="SignalP"/>
    </source>
</evidence>
<proteinExistence type="predicted"/>
<feature type="chain" id="PRO_5035819575" evidence="1">
    <location>
        <begin position="25"/>
        <end position="134"/>
    </location>
</feature>
<reference evidence="2 3" key="2">
    <citation type="journal article" date="2021" name="Genomics">
        <title>High-quality reference genome for Clonorchis sinensis.</title>
        <authorList>
            <person name="Young N.D."/>
            <person name="Stroehlein A.J."/>
            <person name="Kinkar L."/>
            <person name="Wang T."/>
            <person name="Sohn W.M."/>
            <person name="Chang B.C.H."/>
            <person name="Kaur P."/>
            <person name="Weisz D."/>
            <person name="Dudchenko O."/>
            <person name="Aiden E.L."/>
            <person name="Korhonen P.K."/>
            <person name="Gasser R.B."/>
        </authorList>
    </citation>
    <scope>NUCLEOTIDE SEQUENCE [LARGE SCALE GENOMIC DNA]</scope>
    <source>
        <strain evidence="2">Cs-k2</strain>
    </source>
</reference>
<organism evidence="2 3">
    <name type="scientific">Clonorchis sinensis</name>
    <name type="common">Chinese liver fluke</name>
    <dbReference type="NCBI Taxonomy" id="79923"/>
    <lineage>
        <taxon>Eukaryota</taxon>
        <taxon>Metazoa</taxon>
        <taxon>Spiralia</taxon>
        <taxon>Lophotrochozoa</taxon>
        <taxon>Platyhelminthes</taxon>
        <taxon>Trematoda</taxon>
        <taxon>Digenea</taxon>
        <taxon>Opisthorchiida</taxon>
        <taxon>Opisthorchiata</taxon>
        <taxon>Opisthorchiidae</taxon>
        <taxon>Clonorchis</taxon>
    </lineage>
</organism>
<feature type="signal peptide" evidence="1">
    <location>
        <begin position="1"/>
        <end position="24"/>
    </location>
</feature>